<feature type="chain" id="PRO_5009778677" description="Secreted protein" evidence="1">
    <location>
        <begin position="35"/>
        <end position="174"/>
    </location>
</feature>
<organism evidence="2 3">
    <name type="scientific">Streptomyces viridochromogenes</name>
    <dbReference type="NCBI Taxonomy" id="1938"/>
    <lineage>
        <taxon>Bacteria</taxon>
        <taxon>Bacillati</taxon>
        <taxon>Actinomycetota</taxon>
        <taxon>Actinomycetes</taxon>
        <taxon>Kitasatosporales</taxon>
        <taxon>Streptomycetaceae</taxon>
        <taxon>Streptomyces</taxon>
    </lineage>
</organism>
<dbReference type="RefSeq" id="WP_048585906.1">
    <property type="nucleotide sequence ID" value="NZ_LFNT01000070.1"/>
</dbReference>
<evidence type="ECO:0000256" key="1">
    <source>
        <dbReference type="SAM" id="SignalP"/>
    </source>
</evidence>
<dbReference type="PATRIC" id="fig|1938.3.peg.9164"/>
<evidence type="ECO:0000313" key="3">
    <source>
        <dbReference type="Proteomes" id="UP000037432"/>
    </source>
</evidence>
<dbReference type="AlphaFoldDB" id="A0A0J8BT74"/>
<dbReference type="Proteomes" id="UP000037432">
    <property type="component" value="Unassembled WGS sequence"/>
</dbReference>
<gene>
    <name evidence="2" type="ORF">ACM01_37485</name>
</gene>
<proteinExistence type="predicted"/>
<evidence type="ECO:0000313" key="2">
    <source>
        <dbReference type="EMBL" id="KMS68800.1"/>
    </source>
</evidence>
<evidence type="ECO:0008006" key="4">
    <source>
        <dbReference type="Google" id="ProtNLM"/>
    </source>
</evidence>
<reference evidence="2 3" key="1">
    <citation type="submission" date="2015-06" db="EMBL/GenBank/DDBJ databases">
        <authorList>
            <person name="Ju K.-S."/>
            <person name="Doroghazi J.R."/>
            <person name="Metcalf W.W."/>
        </authorList>
    </citation>
    <scope>NUCLEOTIDE SEQUENCE [LARGE SCALE GENOMIC DNA]</scope>
    <source>
        <strain evidence="2 3">NRRL 3414</strain>
    </source>
</reference>
<sequence length="174" mass="18268">MTFNKGGVFRGTGGLVLGAAVVAASVLGVGSAYAAGAAGPTTSIGGWSKHVVLKPGGAPKTFTVTVHNFTDHTVKHVDVGYSTYAAEQPVLKEYVHGKWETVEWGHTPQRNGSTHSFAAFAVDKTLKGGASATYKVKASLPKHWDKKVTNVKATAGAEGKGWNYFLPVDFKVAH</sequence>
<name>A0A0J8BT74_STRVR</name>
<keyword evidence="1" id="KW-0732">Signal</keyword>
<dbReference type="OrthoDB" id="4081434at2"/>
<comment type="caution">
    <text evidence="2">The sequence shown here is derived from an EMBL/GenBank/DDBJ whole genome shotgun (WGS) entry which is preliminary data.</text>
</comment>
<accession>A0A0J8BT74</accession>
<protein>
    <recommendedName>
        <fullName evidence="4">Secreted protein</fullName>
    </recommendedName>
</protein>
<dbReference type="EMBL" id="LFNT01000070">
    <property type="protein sequence ID" value="KMS68800.1"/>
    <property type="molecule type" value="Genomic_DNA"/>
</dbReference>
<feature type="signal peptide" evidence="1">
    <location>
        <begin position="1"/>
        <end position="34"/>
    </location>
</feature>